<dbReference type="PANTHER" id="PTHR30244">
    <property type="entry name" value="TRANSAMINASE"/>
    <property type="match status" value="1"/>
</dbReference>
<dbReference type="PANTHER" id="PTHR30244:SF41">
    <property type="entry name" value="UDP-4-AMINO-4-DEOXY-L-ARABINOSE--OXOGLUTARATE AMINOTRANSFERASE"/>
    <property type="match status" value="1"/>
</dbReference>
<dbReference type="SUPFAM" id="SSF53383">
    <property type="entry name" value="PLP-dependent transferases"/>
    <property type="match status" value="1"/>
</dbReference>
<evidence type="ECO:0008006" key="2">
    <source>
        <dbReference type="Google" id="ProtNLM"/>
    </source>
</evidence>
<name>A0A382KN08_9ZZZZ</name>
<dbReference type="InterPro" id="IPR000653">
    <property type="entry name" value="DegT/StrS_aminotransferase"/>
</dbReference>
<dbReference type="InterPro" id="IPR015424">
    <property type="entry name" value="PyrdxlP-dep_Trfase"/>
</dbReference>
<dbReference type="GO" id="GO:0030170">
    <property type="term" value="F:pyridoxal phosphate binding"/>
    <property type="evidence" value="ECO:0007669"/>
    <property type="project" value="TreeGrafter"/>
</dbReference>
<dbReference type="Pfam" id="PF01041">
    <property type="entry name" value="DegT_DnrJ_EryC1"/>
    <property type="match status" value="1"/>
</dbReference>
<protein>
    <recommendedName>
        <fullName evidence="2">DegT/DnrJ/EryC1/StrS aminotransferase family protein</fullName>
    </recommendedName>
</protein>
<dbReference type="GO" id="GO:0000271">
    <property type="term" value="P:polysaccharide biosynthetic process"/>
    <property type="evidence" value="ECO:0007669"/>
    <property type="project" value="TreeGrafter"/>
</dbReference>
<feature type="non-terminal residue" evidence="1">
    <location>
        <position position="101"/>
    </location>
</feature>
<dbReference type="EMBL" id="UINC01081097">
    <property type="protein sequence ID" value="SVC24632.1"/>
    <property type="molecule type" value="Genomic_DNA"/>
</dbReference>
<organism evidence="1">
    <name type="scientific">marine metagenome</name>
    <dbReference type="NCBI Taxonomy" id="408172"/>
    <lineage>
        <taxon>unclassified sequences</taxon>
        <taxon>metagenomes</taxon>
        <taxon>ecological metagenomes</taxon>
    </lineage>
</organism>
<dbReference type="InterPro" id="IPR015421">
    <property type="entry name" value="PyrdxlP-dep_Trfase_major"/>
</dbReference>
<accession>A0A382KN08</accession>
<dbReference type="Gene3D" id="3.40.640.10">
    <property type="entry name" value="Type I PLP-dependent aspartate aminotransferase-like (Major domain)"/>
    <property type="match status" value="1"/>
</dbReference>
<reference evidence="1" key="1">
    <citation type="submission" date="2018-05" db="EMBL/GenBank/DDBJ databases">
        <authorList>
            <person name="Lanie J.A."/>
            <person name="Ng W.-L."/>
            <person name="Kazmierczak K.M."/>
            <person name="Andrzejewski T.M."/>
            <person name="Davidsen T.M."/>
            <person name="Wayne K.J."/>
            <person name="Tettelin H."/>
            <person name="Glass J.I."/>
            <person name="Rusch D."/>
            <person name="Podicherti R."/>
            <person name="Tsui H.-C.T."/>
            <person name="Winkler M.E."/>
        </authorList>
    </citation>
    <scope>NUCLEOTIDE SEQUENCE</scope>
</reference>
<evidence type="ECO:0000313" key="1">
    <source>
        <dbReference type="EMBL" id="SVC24632.1"/>
    </source>
</evidence>
<sequence>MSPSTELNENMILQYDTSYSPANIEIFSKIFSDGSISTGNYQKLLKKRLQKLTGSKYVFLTNSGTAGLHLALMSLGISTGDKVITPSYLCEQVLNSISFTG</sequence>
<dbReference type="GO" id="GO:0008483">
    <property type="term" value="F:transaminase activity"/>
    <property type="evidence" value="ECO:0007669"/>
    <property type="project" value="TreeGrafter"/>
</dbReference>
<dbReference type="AlphaFoldDB" id="A0A382KN08"/>
<proteinExistence type="predicted"/>
<gene>
    <name evidence="1" type="ORF">METZ01_LOCUS277486</name>
</gene>